<evidence type="ECO:0000259" key="4">
    <source>
        <dbReference type="Pfam" id="PF00156"/>
    </source>
</evidence>
<keyword evidence="2 5" id="KW-0808">Transferase</keyword>
<sequence length="223" mass="23801">MLVRAAPPVDGGAILHRAASMSRVSTADAASAPSTPHTTTPFDDGAATAADPERENLTWELFGRAERELAAQIVASGWMPDLIIAIARGGLIPAGALGYAIGIKAMGAMNVEFYTGVGQTLEEPVILPPLMDASELPGKKVLVVDDVADSGKTLRMVMELLAHEGLDLGGQTVHVEARSAVIYRKPRSVFTPDYCWRETDKWINFPWSVLPVITPESLAQGRA</sequence>
<keyword evidence="6" id="KW-1185">Reference proteome</keyword>
<dbReference type="EC" id="2.4.2.22" evidence="5"/>
<proteinExistence type="predicted"/>
<evidence type="ECO:0000313" key="6">
    <source>
        <dbReference type="Proteomes" id="UP000276899"/>
    </source>
</evidence>
<feature type="compositionally biased region" description="Low complexity" evidence="3">
    <location>
        <begin position="25"/>
        <end position="41"/>
    </location>
</feature>
<feature type="domain" description="Phosphoribosyltransferase" evidence="4">
    <location>
        <begin position="59"/>
        <end position="209"/>
    </location>
</feature>
<evidence type="ECO:0000256" key="3">
    <source>
        <dbReference type="SAM" id="MobiDB-lite"/>
    </source>
</evidence>
<reference evidence="5 6" key="1">
    <citation type="submission" date="2018-12" db="EMBL/GenBank/DDBJ databases">
        <authorList>
            <consortium name="Pathogen Informatics"/>
        </authorList>
    </citation>
    <scope>NUCLEOTIDE SEQUENCE [LARGE SCALE GENOMIC DNA]</scope>
    <source>
        <strain evidence="5 6">NCTC11923</strain>
    </source>
</reference>
<dbReference type="InterPro" id="IPR029057">
    <property type="entry name" value="PRTase-like"/>
</dbReference>
<dbReference type="KEGG" id="asla:NCTC11923_00580"/>
<dbReference type="GO" id="GO:0000310">
    <property type="term" value="F:xanthine phosphoribosyltransferase activity"/>
    <property type="evidence" value="ECO:0007669"/>
    <property type="project" value="UniProtKB-EC"/>
</dbReference>
<dbReference type="Proteomes" id="UP000276899">
    <property type="component" value="Chromosome"/>
</dbReference>
<dbReference type="CDD" id="cd06223">
    <property type="entry name" value="PRTases_typeI"/>
    <property type="match status" value="1"/>
</dbReference>
<evidence type="ECO:0000313" key="5">
    <source>
        <dbReference type="EMBL" id="VEG73963.1"/>
    </source>
</evidence>
<dbReference type="InterPro" id="IPR000836">
    <property type="entry name" value="PRTase_dom"/>
</dbReference>
<feature type="region of interest" description="Disordered" evidence="3">
    <location>
        <begin position="25"/>
        <end position="50"/>
    </location>
</feature>
<dbReference type="AlphaFoldDB" id="A0A3S4U174"/>
<dbReference type="Gene3D" id="3.40.50.2020">
    <property type="match status" value="1"/>
</dbReference>
<dbReference type="SUPFAM" id="SSF53271">
    <property type="entry name" value="PRTase-like"/>
    <property type="match status" value="1"/>
</dbReference>
<accession>A0A3S4U174</accession>
<name>A0A3S4U174_9ACTO</name>
<dbReference type="STRING" id="1278298.GCA_000428685_00103"/>
<protein>
    <submittedName>
        <fullName evidence="5">Xanthine phosphoribosyltransferase</fullName>
        <ecNumber evidence="5">2.4.2.22</ecNumber>
    </submittedName>
</protein>
<dbReference type="EMBL" id="LR134363">
    <property type="protein sequence ID" value="VEG73963.1"/>
    <property type="molecule type" value="Genomic_DNA"/>
</dbReference>
<evidence type="ECO:0000256" key="1">
    <source>
        <dbReference type="ARBA" id="ARBA00022676"/>
    </source>
</evidence>
<dbReference type="PANTHER" id="PTHR43363:SF1">
    <property type="entry name" value="HYPOXANTHINE-GUANINE PHOSPHORIBOSYLTRANSFERASE"/>
    <property type="match status" value="1"/>
</dbReference>
<gene>
    <name evidence="5" type="primary">gpt</name>
    <name evidence="5" type="ORF">NCTC11923_00580</name>
</gene>
<organism evidence="5 6">
    <name type="scientific">Actinomyces slackii</name>
    <dbReference type="NCBI Taxonomy" id="52774"/>
    <lineage>
        <taxon>Bacteria</taxon>
        <taxon>Bacillati</taxon>
        <taxon>Actinomycetota</taxon>
        <taxon>Actinomycetes</taxon>
        <taxon>Actinomycetales</taxon>
        <taxon>Actinomycetaceae</taxon>
        <taxon>Actinomyces</taxon>
    </lineage>
</organism>
<dbReference type="PANTHER" id="PTHR43363">
    <property type="entry name" value="HYPOXANTHINE PHOSPHORIBOSYLTRANSFERASE"/>
    <property type="match status" value="1"/>
</dbReference>
<dbReference type="Pfam" id="PF00156">
    <property type="entry name" value="Pribosyltran"/>
    <property type="match status" value="1"/>
</dbReference>
<keyword evidence="1 5" id="KW-0328">Glycosyltransferase</keyword>
<evidence type="ECO:0000256" key="2">
    <source>
        <dbReference type="ARBA" id="ARBA00022679"/>
    </source>
</evidence>